<feature type="region of interest" description="Disordered" evidence="2">
    <location>
        <begin position="871"/>
        <end position="890"/>
    </location>
</feature>
<feature type="compositionally biased region" description="Low complexity" evidence="2">
    <location>
        <begin position="1391"/>
        <end position="1413"/>
    </location>
</feature>
<sequence>MPAAKRRKVAPLASLQNLTLWDIITKHPASVERAAKEWVQRYCDDKISAMAELMSMIVQAGGSDCGVSEDDLEAGEMDDVVKRLVDTIVRDGGSEPFRDKKLRNLRASYEAFWAALVSELHATGHLLDDHVCERLNNLLTGLSVTKVRGYRHAGTLTAGLLVTGWVRAQQQLQEAISTTRHQEEAAQRQKKAGADKKRVIESLQRQAEAAQRQVRQLKSQLEATFTAVFAVRFRDVGPEIRAVVIDLIGRWIGLLPATFMVDQYIKYVAWALSDRDASVRAIAVSRLLELFGGSPAAAAAAAAAPGRAEPPAHMSLLRDFVSRFTPRFKELPYDIDEAVAVLGVRLLTRLVAIGALTDAQLPPADCYRLLVDNPPAIRRAAAELAAQLLREDAAKLEPVYAQKASEAASAAAAAAAAPPAGVKGGKPRRGGRARGGDTAAAGDGEDAPLAAQSLLSDADQRKQAALLGAMLDMMMLLRTGHSAPLPSGNKGATASPLEPEMAEDLVDALFDRLPVLRSWKLLVDCLSDDLLAQMWGPVGLAHLAQLLAASVKRTRTAAQAPPGLKRQVPRARGAASEGEVLLEASQVLLAALPGLLRRHQTDAHVVSALVALLRDLKLELFSLRGDEAGWQGLLRLVGDQLSSRGSSPELLTQCADTLVHAPSAGVVMRDVCEQLAAGLATAAGVVRNVDAEDLAEAVADLAVNGADADAEELVALRVALLRTHAVLSAYDASDPKGVELDVSRWTAVRDAAEQIRGGAALAADPRVFDALDELLAGCGSGRLLGPELTSLLAATQLTVLLNNVHQVNSGPSFAAAAAAADGGPGPSGSGGPAAAAAASTIQRLLHARDSLVSHLVAMHSAAADAAHAGGSLQLDDEDGDADPRVGSGAGSAGAAVVQDAAYRVLSDVALVFGSKSWASTPLEPVCMMTLSEQVANLMWRHCAGVLRCADTRPDDKGKEGEEDADPADDVTDELEGPRDPGAADRRARRAAAVAAKLAAIGCLGRLLAHDVCGDHHRTIAIKLTAEFCNHGPEVADLIRDVCREMAAARPHGEMPQVYTGALRQSWAVVTAAGDEGEDAEEAALQNFKELAEHISGMYAGHGTSRGELLAILRGLTDEAFVDAPTNLAILAWGAESFVPKLAPEDASILVGELEGRLNDSPELAHEQGDSDWAPMYHYLGRLKEKATKGRVAPRALKGASATTPKAARNRKISFAPSPRDRDHPEDEEEGEEAEEERDVSPPKAAKRTSKAKQPKKKGAAAEAGVPTEGAWLQKAVRAVRKPAAEEEEEEEEEEEVEDAQQRQAQRRPAPVPARPRRGAQVAFAEQHEEEPEAHERPAPRGQATAAKRKTREPAQPPKPAQPAALRRTAKAAAATAATNLRAIDLDAGPHTALTQTQTQSQSQAASQGPSLLAVSDMAVVSEGEEQSGSPGPGPSELVSDLQTMSAGATYTSGQEGESEQEVEEQELEAPEFVPTEEELPAAAKPRSGRAAAPPAPQPARRRAAAAPSQPQPSASLAAATQSQAAAGSLQASDADQRGHDEEEEEEEEEAEEQEEEGEEEEVQMSDDADGNAPAESQGRSLVASEGQCDQNAAEEPEEDEEGEEEGGAEEEGEDGDAADAAAATPSSSRKRRYSPVQEEYGADEEDEGEEQQDDEVGEQEGEDEDAPLAYAPSESMGPQGSERASPQPSYRSDSMGNTQDTAEPPPRLKRRRRV</sequence>
<feature type="region of interest" description="Disordered" evidence="2">
    <location>
        <begin position="1187"/>
        <end position="1374"/>
    </location>
</feature>
<feature type="compositionally biased region" description="Low complexity" evidence="2">
    <location>
        <begin position="1480"/>
        <end position="1492"/>
    </location>
</feature>
<feature type="compositionally biased region" description="Acidic residues" evidence="2">
    <location>
        <begin position="1225"/>
        <end position="1237"/>
    </location>
</feature>
<evidence type="ECO:0000256" key="1">
    <source>
        <dbReference type="SAM" id="Coils"/>
    </source>
</evidence>
<feature type="compositionally biased region" description="Polar residues" evidence="2">
    <location>
        <begin position="1440"/>
        <end position="1453"/>
    </location>
</feature>
<evidence type="ECO:0000313" key="4">
    <source>
        <dbReference type="EMBL" id="KXZ53988.1"/>
    </source>
</evidence>
<evidence type="ECO:0000259" key="3">
    <source>
        <dbReference type="PROSITE" id="PS51425"/>
    </source>
</evidence>
<comment type="caution">
    <text evidence="4">The sequence shown here is derived from an EMBL/GenBank/DDBJ whole genome shotgun (WGS) entry which is preliminary data.</text>
</comment>
<dbReference type="EMBL" id="LSYV01000006">
    <property type="protein sequence ID" value="KXZ53988.1"/>
    <property type="molecule type" value="Genomic_DNA"/>
</dbReference>
<feature type="compositionally biased region" description="Acidic residues" evidence="2">
    <location>
        <begin position="1640"/>
        <end position="1666"/>
    </location>
</feature>
<feature type="compositionally biased region" description="Low complexity" evidence="2">
    <location>
        <begin position="1504"/>
        <end position="1533"/>
    </location>
</feature>
<dbReference type="GO" id="GO:0000785">
    <property type="term" value="C:chromatin"/>
    <property type="evidence" value="ECO:0007669"/>
    <property type="project" value="TreeGrafter"/>
</dbReference>
<dbReference type="Gene3D" id="1.25.10.10">
    <property type="entry name" value="Leucine-rich Repeat Variant"/>
    <property type="match status" value="1"/>
</dbReference>
<dbReference type="PANTHER" id="PTHR11199">
    <property type="entry name" value="STROMAL ANTIGEN"/>
    <property type="match status" value="1"/>
</dbReference>
<feature type="compositionally biased region" description="Basic and acidic residues" evidence="2">
    <location>
        <begin position="975"/>
        <end position="985"/>
    </location>
</feature>
<feature type="region of interest" description="Disordered" evidence="2">
    <location>
        <begin position="1388"/>
        <end position="1714"/>
    </location>
</feature>
<protein>
    <recommendedName>
        <fullName evidence="3">SCD domain-containing protein</fullName>
    </recommendedName>
</protein>
<dbReference type="PROSITE" id="PS51425">
    <property type="entry name" value="SCD"/>
    <property type="match status" value="1"/>
</dbReference>
<dbReference type="STRING" id="33097.A0A150GWE3"/>
<keyword evidence="5" id="KW-1185">Reference proteome</keyword>
<feature type="compositionally biased region" description="Acidic residues" evidence="2">
    <location>
        <begin position="1592"/>
        <end position="1617"/>
    </location>
</feature>
<reference evidence="5" key="1">
    <citation type="journal article" date="2016" name="Nat. Commun.">
        <title>The Gonium pectorale genome demonstrates co-option of cell cycle regulation during the evolution of multicellularity.</title>
        <authorList>
            <person name="Hanschen E.R."/>
            <person name="Marriage T.N."/>
            <person name="Ferris P.J."/>
            <person name="Hamaji T."/>
            <person name="Toyoda A."/>
            <person name="Fujiyama A."/>
            <person name="Neme R."/>
            <person name="Noguchi H."/>
            <person name="Minakuchi Y."/>
            <person name="Suzuki M."/>
            <person name="Kawai-Toyooka H."/>
            <person name="Smith D.R."/>
            <person name="Sparks H."/>
            <person name="Anderson J."/>
            <person name="Bakaric R."/>
            <person name="Luria V."/>
            <person name="Karger A."/>
            <person name="Kirschner M.W."/>
            <person name="Durand P.M."/>
            <person name="Michod R.E."/>
            <person name="Nozaki H."/>
            <person name="Olson B.J."/>
        </authorList>
    </citation>
    <scope>NUCLEOTIDE SEQUENCE [LARGE SCALE GENOMIC DNA]</scope>
    <source>
        <strain evidence="5">NIES-2863</strain>
    </source>
</reference>
<feature type="compositionally biased region" description="Acidic residues" evidence="2">
    <location>
        <begin position="1456"/>
        <end position="1479"/>
    </location>
</feature>
<feature type="domain" description="SCD" evidence="3">
    <location>
        <begin position="229"/>
        <end position="331"/>
    </location>
</feature>
<dbReference type="InterPro" id="IPR013721">
    <property type="entry name" value="STAG"/>
</dbReference>
<organism evidence="4 5">
    <name type="scientific">Gonium pectorale</name>
    <name type="common">Green alga</name>
    <dbReference type="NCBI Taxonomy" id="33097"/>
    <lineage>
        <taxon>Eukaryota</taxon>
        <taxon>Viridiplantae</taxon>
        <taxon>Chlorophyta</taxon>
        <taxon>core chlorophytes</taxon>
        <taxon>Chlorophyceae</taxon>
        <taxon>CS clade</taxon>
        <taxon>Chlamydomonadales</taxon>
        <taxon>Volvocaceae</taxon>
        <taxon>Gonium</taxon>
    </lineage>
</organism>
<name>A0A150GWE3_GONPE</name>
<feature type="compositionally biased region" description="Low complexity" evidence="2">
    <location>
        <begin position="1361"/>
        <end position="1374"/>
    </location>
</feature>
<feature type="region of interest" description="Disordered" evidence="2">
    <location>
        <begin position="416"/>
        <end position="445"/>
    </location>
</feature>
<dbReference type="SUPFAM" id="SSF48371">
    <property type="entry name" value="ARM repeat"/>
    <property type="match status" value="2"/>
</dbReference>
<dbReference type="InterPro" id="IPR056396">
    <property type="entry name" value="HEAT_SCC3-SA"/>
</dbReference>
<dbReference type="Pfam" id="PF24571">
    <property type="entry name" value="HEAT_SCC3-SA"/>
    <property type="match status" value="1"/>
</dbReference>
<feature type="coiled-coil region" evidence="1">
    <location>
        <begin position="193"/>
        <end position="227"/>
    </location>
</feature>
<gene>
    <name evidence="4" type="ORF">GPECTOR_5g100</name>
</gene>
<dbReference type="Pfam" id="PF21581">
    <property type="entry name" value="SCD"/>
    <property type="match status" value="1"/>
</dbReference>
<feature type="compositionally biased region" description="Basic residues" evidence="2">
    <location>
        <begin position="1244"/>
        <end position="1258"/>
    </location>
</feature>
<evidence type="ECO:0000256" key="2">
    <source>
        <dbReference type="SAM" id="MobiDB-lite"/>
    </source>
</evidence>
<dbReference type="InterPro" id="IPR011989">
    <property type="entry name" value="ARM-like"/>
</dbReference>
<keyword evidence="1" id="KW-0175">Coiled coil</keyword>
<dbReference type="InterPro" id="IPR016024">
    <property type="entry name" value="ARM-type_fold"/>
</dbReference>
<accession>A0A150GWE3</accession>
<dbReference type="PANTHER" id="PTHR11199:SF0">
    <property type="entry name" value="LD34181P-RELATED"/>
    <property type="match status" value="1"/>
</dbReference>
<dbReference type="GO" id="GO:0005634">
    <property type="term" value="C:nucleus"/>
    <property type="evidence" value="ECO:0007669"/>
    <property type="project" value="TreeGrafter"/>
</dbReference>
<proteinExistence type="predicted"/>
<dbReference type="GO" id="GO:0003682">
    <property type="term" value="F:chromatin binding"/>
    <property type="evidence" value="ECO:0007669"/>
    <property type="project" value="TreeGrafter"/>
</dbReference>
<evidence type="ECO:0000313" key="5">
    <source>
        <dbReference type="Proteomes" id="UP000075714"/>
    </source>
</evidence>
<feature type="compositionally biased region" description="Acidic residues" evidence="2">
    <location>
        <begin position="960"/>
        <end position="974"/>
    </location>
</feature>
<dbReference type="GO" id="GO:0008278">
    <property type="term" value="C:cohesin complex"/>
    <property type="evidence" value="ECO:0007669"/>
    <property type="project" value="TreeGrafter"/>
</dbReference>
<feature type="compositionally biased region" description="Acidic residues" evidence="2">
    <location>
        <begin position="1541"/>
        <end position="1569"/>
    </location>
</feature>
<dbReference type="Pfam" id="PF08514">
    <property type="entry name" value="STAG"/>
    <property type="match status" value="1"/>
</dbReference>
<feature type="compositionally biased region" description="Acidic residues" evidence="2">
    <location>
        <begin position="1285"/>
        <end position="1298"/>
    </location>
</feature>
<dbReference type="GO" id="GO:0007062">
    <property type="term" value="P:sister chromatid cohesion"/>
    <property type="evidence" value="ECO:0007669"/>
    <property type="project" value="UniProtKB-ARBA"/>
</dbReference>
<dbReference type="InterPro" id="IPR039662">
    <property type="entry name" value="Cohesin_Scc3/SA"/>
</dbReference>
<feature type="compositionally biased region" description="Polar residues" evidence="2">
    <location>
        <begin position="1676"/>
        <end position="1701"/>
    </location>
</feature>
<feature type="compositionally biased region" description="Basic and acidic residues" evidence="2">
    <location>
        <begin position="950"/>
        <end position="959"/>
    </location>
</feature>
<dbReference type="OrthoDB" id="498590at2759"/>
<dbReference type="Proteomes" id="UP000075714">
    <property type="component" value="Unassembled WGS sequence"/>
</dbReference>
<dbReference type="InterPro" id="IPR020839">
    <property type="entry name" value="SCD"/>
</dbReference>
<feature type="region of interest" description="Disordered" evidence="2">
    <location>
        <begin position="950"/>
        <end position="987"/>
    </location>
</feature>